<evidence type="ECO:0000256" key="1">
    <source>
        <dbReference type="SAM" id="Phobius"/>
    </source>
</evidence>
<feature type="transmembrane region" description="Helical" evidence="1">
    <location>
        <begin position="282"/>
        <end position="300"/>
    </location>
</feature>
<keyword evidence="4" id="KW-1185">Reference proteome</keyword>
<feature type="transmembrane region" description="Helical" evidence="1">
    <location>
        <begin position="426"/>
        <end position="446"/>
    </location>
</feature>
<evidence type="ECO:0000313" key="3">
    <source>
        <dbReference type="EMBL" id="MFK2875023.1"/>
    </source>
</evidence>
<feature type="transmembrane region" description="Helical" evidence="1">
    <location>
        <begin position="368"/>
        <end position="386"/>
    </location>
</feature>
<feature type="domain" description="CAAX prenyl protease 2/Lysostaphin resistance protein A-like" evidence="2">
    <location>
        <begin position="398"/>
        <end position="478"/>
    </location>
</feature>
<dbReference type="Pfam" id="PF02517">
    <property type="entry name" value="Rce1-like"/>
    <property type="match status" value="1"/>
</dbReference>
<reference evidence="3 4" key="1">
    <citation type="submission" date="2020-10" db="EMBL/GenBank/DDBJ databases">
        <title>Phylogeny of dyella-like bacteria.</title>
        <authorList>
            <person name="Fu J."/>
        </authorList>
    </citation>
    <scope>NUCLEOTIDE SEQUENCE [LARGE SCALE GENOMIC DNA]</scope>
    <source>
        <strain evidence="3 4">DHOB07</strain>
    </source>
</reference>
<keyword evidence="1" id="KW-0812">Transmembrane</keyword>
<dbReference type="EMBL" id="JADIKG010000013">
    <property type="protein sequence ID" value="MFK2875023.1"/>
    <property type="molecule type" value="Genomic_DNA"/>
</dbReference>
<comment type="caution">
    <text evidence="3">The sequence shown here is derived from an EMBL/GenBank/DDBJ whole genome shotgun (WGS) entry which is preliminary data.</text>
</comment>
<protein>
    <submittedName>
        <fullName evidence="3">CPBP family intramembrane metalloprotease</fullName>
    </submittedName>
</protein>
<keyword evidence="1" id="KW-1133">Transmembrane helix</keyword>
<gene>
    <name evidence="3" type="ORF">ISP13_15885</name>
</gene>
<keyword evidence="3" id="KW-0378">Hydrolase</keyword>
<dbReference type="GO" id="GO:0008237">
    <property type="term" value="F:metallopeptidase activity"/>
    <property type="evidence" value="ECO:0007669"/>
    <property type="project" value="UniProtKB-KW"/>
</dbReference>
<dbReference type="InterPro" id="IPR003675">
    <property type="entry name" value="Rce1/LyrA-like_dom"/>
</dbReference>
<name>A0ABW8IYC0_9GAMM</name>
<accession>A0ABW8IYC0</accession>
<sequence length="500" mass="55222">MNETRRLRSTWTFASYALVAVVVCMVLGWLAARITAKQLSDQAQWQFARVEADQPLWQWPLRKPRDLIAGRAFGPAKVSPDDDALVITSIDGTPFELGLPIAWSLDLAHWPILQIQLRDSAPGTLAVVWQGPGDAPACSAPIGSALTSNTRTLRIDLRGLAWRAANVGSCPALGIAQMLRLRLQIPRGASLRMTLVSLTTTAPLSPLQDATIDLPARATADDLERIVAPAQNWPMPLFRLPAGISAEKMLVLRDQLRQRWPAALITPAGVTPQPTIVVPPVAWAWAACSIYLLALTWLALRPIRGPLRPWLEIVGCLLGPLWVVIGLRYPTPLGIIALCGSIAFALTIERRHLSRFWRWPAAGRDWLWPLAPLPVALLLIVIYGHALHPLSLAHMIAYVGWAWLQQWLMLVVLMRRFELIMPRPGWAVLATAIVFGLLHTPNGVLMQLCFLAELWWAGCFLRSRSVLPLSLAHAICALLVESGLVGGWLRSLEVSARFFL</sequence>
<keyword evidence="3" id="KW-0482">Metalloprotease</keyword>
<feature type="transmembrane region" description="Helical" evidence="1">
    <location>
        <begin position="331"/>
        <end position="348"/>
    </location>
</feature>
<keyword evidence="3" id="KW-0645">Protease</keyword>
<dbReference type="Proteomes" id="UP001620405">
    <property type="component" value="Unassembled WGS sequence"/>
</dbReference>
<feature type="transmembrane region" description="Helical" evidence="1">
    <location>
        <begin position="466"/>
        <end position="489"/>
    </location>
</feature>
<organism evidence="3 4">
    <name type="scientific">Dyella lipolytica</name>
    <dbReference type="NCBI Taxonomy" id="1867835"/>
    <lineage>
        <taxon>Bacteria</taxon>
        <taxon>Pseudomonadati</taxon>
        <taxon>Pseudomonadota</taxon>
        <taxon>Gammaproteobacteria</taxon>
        <taxon>Lysobacterales</taxon>
        <taxon>Rhodanobacteraceae</taxon>
        <taxon>Dyella</taxon>
    </lineage>
</organism>
<keyword evidence="1" id="KW-0472">Membrane</keyword>
<feature type="transmembrane region" description="Helical" evidence="1">
    <location>
        <begin position="392"/>
        <end position="414"/>
    </location>
</feature>
<proteinExistence type="predicted"/>
<evidence type="ECO:0000313" key="4">
    <source>
        <dbReference type="Proteomes" id="UP001620405"/>
    </source>
</evidence>
<dbReference type="RefSeq" id="WP_284396007.1">
    <property type="nucleotide sequence ID" value="NZ_BSNQ01000003.1"/>
</dbReference>
<feature type="transmembrane region" description="Helical" evidence="1">
    <location>
        <begin position="12"/>
        <end position="32"/>
    </location>
</feature>
<evidence type="ECO:0000259" key="2">
    <source>
        <dbReference type="Pfam" id="PF02517"/>
    </source>
</evidence>